<keyword evidence="4" id="KW-0547">Nucleotide-binding</keyword>
<dbReference type="Pfam" id="PF01934">
    <property type="entry name" value="HepT-like"/>
    <property type="match status" value="1"/>
</dbReference>
<evidence type="ECO:0000313" key="7">
    <source>
        <dbReference type="Proteomes" id="UP001162030"/>
    </source>
</evidence>
<dbReference type="InterPro" id="IPR008201">
    <property type="entry name" value="HepT-like"/>
</dbReference>
<dbReference type="EMBL" id="OX458333">
    <property type="protein sequence ID" value="CAI8922524.1"/>
    <property type="molecule type" value="Genomic_DNA"/>
</dbReference>
<dbReference type="RefSeq" id="WP_051331463.1">
    <property type="nucleotide sequence ID" value="NZ_OX458333.1"/>
</dbReference>
<dbReference type="PANTHER" id="PTHR34139">
    <property type="entry name" value="UPF0331 PROTEIN MJ0127"/>
    <property type="match status" value="1"/>
</dbReference>
<keyword evidence="7" id="KW-1185">Reference proteome</keyword>
<sequence>MIAAAEKIGRVVKDRTFDEFTADETRFDAVLFNLQVIGEAVKHLPEAVRAAIPEIDWPKAPRLKGIIAHHHFALDANIIWDVAVNHVPKILAAAKSLADQPDDDLLRD</sequence>
<reference evidence="6 7" key="1">
    <citation type="submission" date="2023-03" db="EMBL/GenBank/DDBJ databases">
        <authorList>
            <person name="Pearce D."/>
        </authorList>
    </citation>
    <scope>NUCLEOTIDE SEQUENCE [LARGE SCALE GENOMIC DNA]</scope>
    <source>
        <strain evidence="6">Msz</strain>
    </source>
</reference>
<evidence type="ECO:0000256" key="2">
    <source>
        <dbReference type="ARBA" id="ARBA00022649"/>
    </source>
</evidence>
<proteinExistence type="predicted"/>
<dbReference type="Proteomes" id="UP001162030">
    <property type="component" value="Chromosome"/>
</dbReference>
<dbReference type="InterPro" id="IPR051813">
    <property type="entry name" value="HepT_RNase_toxin"/>
</dbReference>
<evidence type="ECO:0000256" key="5">
    <source>
        <dbReference type="ARBA" id="ARBA00022801"/>
    </source>
</evidence>
<evidence type="ECO:0000256" key="3">
    <source>
        <dbReference type="ARBA" id="ARBA00022722"/>
    </source>
</evidence>
<evidence type="ECO:0000256" key="4">
    <source>
        <dbReference type="ARBA" id="ARBA00022741"/>
    </source>
</evidence>
<keyword evidence="5" id="KW-0378">Hydrolase</keyword>
<name>A0ABN8XBZ1_9GAMM</name>
<keyword evidence="2" id="KW-1277">Toxin-antitoxin system</keyword>
<evidence type="ECO:0000313" key="6">
    <source>
        <dbReference type="EMBL" id="CAI8922524.1"/>
    </source>
</evidence>
<dbReference type="PANTHER" id="PTHR34139:SF1">
    <property type="entry name" value="RNASE MJ1380-RELATED"/>
    <property type="match status" value="1"/>
</dbReference>
<protein>
    <recommendedName>
        <fullName evidence="8">DUF86 domain-containing protein</fullName>
    </recommendedName>
</protein>
<evidence type="ECO:0000256" key="1">
    <source>
        <dbReference type="ARBA" id="ARBA00022553"/>
    </source>
</evidence>
<evidence type="ECO:0008006" key="8">
    <source>
        <dbReference type="Google" id="ProtNLM"/>
    </source>
</evidence>
<keyword evidence="3" id="KW-0540">Nuclease</keyword>
<keyword evidence="1" id="KW-0597">Phosphoprotein</keyword>
<accession>A0ABN8XBZ1</accession>
<organism evidence="6 7">
    <name type="scientific">Methylocaldum szegediense</name>
    <dbReference type="NCBI Taxonomy" id="73780"/>
    <lineage>
        <taxon>Bacteria</taxon>
        <taxon>Pseudomonadati</taxon>
        <taxon>Pseudomonadota</taxon>
        <taxon>Gammaproteobacteria</taxon>
        <taxon>Methylococcales</taxon>
        <taxon>Methylococcaceae</taxon>
        <taxon>Methylocaldum</taxon>
    </lineage>
</organism>
<gene>
    <name evidence="6" type="ORF">MSZNOR_3870</name>
</gene>